<dbReference type="PROSITE" id="PS50109">
    <property type="entry name" value="HIS_KIN"/>
    <property type="match status" value="1"/>
</dbReference>
<dbReference type="EMBL" id="LR536450">
    <property type="protein sequence ID" value="VFU08491.1"/>
    <property type="molecule type" value="Genomic_DNA"/>
</dbReference>
<dbReference type="InterPro" id="IPR032244">
    <property type="entry name" value="LapD_MoxY_N"/>
</dbReference>
<dbReference type="Pfam" id="PF16448">
    <property type="entry name" value="LapD_MoxY_N"/>
    <property type="match status" value="1"/>
</dbReference>
<dbReference type="PANTHER" id="PTHR24421:SF58">
    <property type="entry name" value="SIGNAL TRANSDUCTION HISTIDINE-PROTEIN KINASE_PHOSPHATASE UHPB"/>
    <property type="match status" value="1"/>
</dbReference>
<evidence type="ECO:0000256" key="7">
    <source>
        <dbReference type="ARBA" id="ARBA00023012"/>
    </source>
</evidence>
<comment type="catalytic activity">
    <reaction evidence="1">
        <text>ATP + protein L-histidine = ADP + protein N-phospho-L-histidine.</text>
        <dbReference type="EC" id="2.7.13.3"/>
    </reaction>
</comment>
<dbReference type="RefSeq" id="WP_134488489.1">
    <property type="nucleotide sequence ID" value="NZ_CP139089.1"/>
</dbReference>
<dbReference type="PROSITE" id="PS50885">
    <property type="entry name" value="HAMP"/>
    <property type="match status" value="1"/>
</dbReference>
<dbReference type="InterPro" id="IPR003660">
    <property type="entry name" value="HAMP_dom"/>
</dbReference>
<keyword evidence="4" id="KW-0597">Phosphoprotein</keyword>
<proteinExistence type="predicted"/>
<keyword evidence="8" id="KW-1133">Transmembrane helix</keyword>
<evidence type="ECO:0000256" key="2">
    <source>
        <dbReference type="ARBA" id="ARBA00004370"/>
    </source>
</evidence>
<dbReference type="CDD" id="cd16917">
    <property type="entry name" value="HATPase_UhpB-NarQ-NarX-like"/>
    <property type="match status" value="1"/>
</dbReference>
<evidence type="ECO:0000259" key="10">
    <source>
        <dbReference type="PROSITE" id="PS50885"/>
    </source>
</evidence>
<feature type="transmembrane region" description="Helical" evidence="8">
    <location>
        <begin position="191"/>
        <end position="214"/>
    </location>
</feature>
<dbReference type="GO" id="GO:0046983">
    <property type="term" value="F:protein dimerization activity"/>
    <property type="evidence" value="ECO:0007669"/>
    <property type="project" value="InterPro"/>
</dbReference>
<dbReference type="Pfam" id="PF07730">
    <property type="entry name" value="HisKA_3"/>
    <property type="match status" value="1"/>
</dbReference>
<dbReference type="KEGG" id="mtun:MTUNDRAET4_1598"/>
<keyword evidence="8" id="KW-0472">Membrane</keyword>
<keyword evidence="6" id="KW-0418">Kinase</keyword>
<evidence type="ECO:0000256" key="5">
    <source>
        <dbReference type="ARBA" id="ARBA00022679"/>
    </source>
</evidence>
<feature type="transmembrane region" description="Helical" evidence="8">
    <location>
        <begin position="46"/>
        <end position="67"/>
    </location>
</feature>
<name>A0A4U8Z0N2_METTU</name>
<gene>
    <name evidence="11" type="ORF">MTUNDRAET4_1598</name>
</gene>
<dbReference type="InterPro" id="IPR005467">
    <property type="entry name" value="His_kinase_dom"/>
</dbReference>
<dbReference type="Pfam" id="PF02518">
    <property type="entry name" value="HATPase_c"/>
    <property type="match status" value="1"/>
</dbReference>
<evidence type="ECO:0000259" key="9">
    <source>
        <dbReference type="PROSITE" id="PS50109"/>
    </source>
</evidence>
<dbReference type="InterPro" id="IPR003594">
    <property type="entry name" value="HATPase_dom"/>
</dbReference>
<dbReference type="AlphaFoldDB" id="A0A4U8Z0N2"/>
<protein>
    <recommendedName>
        <fullName evidence="3">histidine kinase</fullName>
        <ecNumber evidence="3">2.7.13.3</ecNumber>
    </recommendedName>
</protein>
<evidence type="ECO:0000256" key="8">
    <source>
        <dbReference type="SAM" id="Phobius"/>
    </source>
</evidence>
<dbReference type="InterPro" id="IPR050482">
    <property type="entry name" value="Sensor_HK_TwoCompSys"/>
</dbReference>
<sequence length="495" mass="53536">MITPTSIGAEAAPDRRGRVAAAPAIRRGRFDALRRLFSLRSLRTRLVLGVLAIDLAAAVLTGAVIILKARTATKLEIASSMQLAEQVVSDSIRLLQDAPAPLLLRSIDLHFQSIRHVKIEVADAAGRPVLSAINPDMRARQDAPDAPAWFSFLIAPPVEIKNFPVVIRDQSIGVVTIRSVPRDEIGEAWNYAYALIVTTFCLNIIVLGALFLFFGRVLAPLPRLVAGLKDLETKNYAVRLLRPSLIELATITDHFNKAAEALSAAHDANRNLTRKLLTAQDDERRRTALELHDEAGACLFALEVNATSILNMTKRLPDGARIGERARDVVALVETVQGINRRVLDRLRPMALGQIPLKECLIKLLVDLDGGDGGPAIDHAIGDLRPSYGPLVDLTIYRCVQEGLLNAIRHAHANRITIALNERDEAGRSSIVIGVRDDGIGLRPPLRAGVGLSGMRERVEALSGSFEINSAPGGVILAIALPLDLAEAPDGPTLD</sequence>
<feature type="domain" description="Histidine kinase" evidence="9">
    <location>
        <begin position="396"/>
        <end position="485"/>
    </location>
</feature>
<evidence type="ECO:0000256" key="6">
    <source>
        <dbReference type="ARBA" id="ARBA00022777"/>
    </source>
</evidence>
<dbReference type="SMART" id="SM00387">
    <property type="entry name" value="HATPase_c"/>
    <property type="match status" value="1"/>
</dbReference>
<keyword evidence="5" id="KW-0808">Transferase</keyword>
<evidence type="ECO:0000256" key="1">
    <source>
        <dbReference type="ARBA" id="ARBA00000085"/>
    </source>
</evidence>
<evidence type="ECO:0000256" key="3">
    <source>
        <dbReference type="ARBA" id="ARBA00012438"/>
    </source>
</evidence>
<dbReference type="Gene3D" id="1.20.5.1930">
    <property type="match status" value="1"/>
</dbReference>
<dbReference type="Proteomes" id="UP000294360">
    <property type="component" value="Chromosome"/>
</dbReference>
<feature type="domain" description="HAMP" evidence="10">
    <location>
        <begin position="215"/>
        <end position="267"/>
    </location>
</feature>
<dbReference type="SUPFAM" id="SSF55874">
    <property type="entry name" value="ATPase domain of HSP90 chaperone/DNA topoisomerase II/histidine kinase"/>
    <property type="match status" value="1"/>
</dbReference>
<evidence type="ECO:0000313" key="11">
    <source>
        <dbReference type="EMBL" id="VFU08491.1"/>
    </source>
</evidence>
<evidence type="ECO:0000313" key="12">
    <source>
        <dbReference type="Proteomes" id="UP000294360"/>
    </source>
</evidence>
<dbReference type="InterPro" id="IPR036890">
    <property type="entry name" value="HATPase_C_sf"/>
</dbReference>
<dbReference type="InterPro" id="IPR011712">
    <property type="entry name" value="Sig_transdc_His_kin_sub3_dim/P"/>
</dbReference>
<keyword evidence="8" id="KW-0812">Transmembrane</keyword>
<dbReference type="PANTHER" id="PTHR24421">
    <property type="entry name" value="NITRATE/NITRITE SENSOR PROTEIN NARX-RELATED"/>
    <property type="match status" value="1"/>
</dbReference>
<dbReference type="EC" id="2.7.13.3" evidence="3"/>
<keyword evidence="7" id="KW-0902">Two-component regulatory system</keyword>
<dbReference type="GO" id="GO:0016020">
    <property type="term" value="C:membrane"/>
    <property type="evidence" value="ECO:0007669"/>
    <property type="project" value="UniProtKB-SubCell"/>
</dbReference>
<dbReference type="OrthoDB" id="9778496at2"/>
<evidence type="ECO:0000256" key="4">
    <source>
        <dbReference type="ARBA" id="ARBA00022553"/>
    </source>
</evidence>
<comment type="subcellular location">
    <subcellularLocation>
        <location evidence="2">Membrane</location>
    </subcellularLocation>
</comment>
<dbReference type="GO" id="GO:0000155">
    <property type="term" value="F:phosphorelay sensor kinase activity"/>
    <property type="evidence" value="ECO:0007669"/>
    <property type="project" value="InterPro"/>
</dbReference>
<reference evidence="11 12" key="1">
    <citation type="submission" date="2019-03" db="EMBL/GenBank/DDBJ databases">
        <authorList>
            <person name="Kox A.R. M."/>
        </authorList>
    </citation>
    <scope>NUCLEOTIDE SEQUENCE [LARGE SCALE GENOMIC DNA]</scope>
    <source>
        <strain evidence="11">MTUNDRAET4 annotated genome</strain>
    </source>
</reference>
<dbReference type="Gene3D" id="3.30.565.10">
    <property type="entry name" value="Histidine kinase-like ATPase, C-terminal domain"/>
    <property type="match status" value="1"/>
</dbReference>
<accession>A0A4U8Z0N2</accession>
<organism evidence="11 12">
    <name type="scientific">Methylocella tundrae</name>
    <dbReference type="NCBI Taxonomy" id="227605"/>
    <lineage>
        <taxon>Bacteria</taxon>
        <taxon>Pseudomonadati</taxon>
        <taxon>Pseudomonadota</taxon>
        <taxon>Alphaproteobacteria</taxon>
        <taxon>Hyphomicrobiales</taxon>
        <taxon>Beijerinckiaceae</taxon>
        <taxon>Methylocella</taxon>
    </lineage>
</organism>